<feature type="signal peptide" evidence="2">
    <location>
        <begin position="1"/>
        <end position="24"/>
    </location>
</feature>
<dbReference type="EMBL" id="CP036271">
    <property type="protein sequence ID" value="QDT56864.1"/>
    <property type="molecule type" value="Genomic_DNA"/>
</dbReference>
<evidence type="ECO:0000313" key="3">
    <source>
        <dbReference type="EMBL" id="QDT56864.1"/>
    </source>
</evidence>
<dbReference type="Proteomes" id="UP000315700">
    <property type="component" value="Chromosome"/>
</dbReference>
<keyword evidence="4" id="KW-1185">Reference proteome</keyword>
<evidence type="ECO:0000256" key="1">
    <source>
        <dbReference type="SAM" id="MobiDB-lite"/>
    </source>
</evidence>
<protein>
    <recommendedName>
        <fullName evidence="5">Trypsin</fullName>
    </recommendedName>
</protein>
<dbReference type="InterPro" id="IPR009003">
    <property type="entry name" value="Peptidase_S1_PA"/>
</dbReference>
<keyword evidence="2" id="KW-0732">Signal</keyword>
<sequence length="627" mass="65873" precursor="true">MPRPAWKFALLSALAAWSADIAVAARPAPVKDFSRQVEVVVGGRLRETAKGQGELTVALWNKTDSAVAGPIFLVIEETGIANVQVGSHTVETSKGKPVFELLPADQELLPGGMTTSFPLAFSLPEGLTQDEANRLQLVTKVFGRQGTPDAAKMAREKQAREDADFATRGKSYNQADLDAAIALQRQVTPDLLKKPDVFGTGITEDAKGNLALRVYTETRAAAKSLPGTVGNLTVDVEPIPGGFKGGPAQNSVTFARGGQAQSKRTRDQGAAASTKSGVRASASPSLVTPVDPTQRFERPVPIGVSTFNADTATCATGTIGVRVKDPGGKLYALSNSHVWGDMGLATVGQLIVQPGQGDNNCLAQEDVNTIGILADFTAFQNSITTGPFFRPGLTFNFIDAALMEVSNSTNDVGDIVPAVGFATPTDGYGAPSSRVLPNNRINLQVQKYGRTTGYTRGYTSVVNTMVTIAGAAQNEDTEWFRVDEFLALDQYPSLGAPGDSGSLIVTLEDKRPVALLFAGGGAGPLLKTQTLGLGIAAVLSRFNVTIDDGADTDVHVGGTSRIGLTGRSAIAMGNIARRDLGDFIGTDSTGLIVNELLPPYLHDRVKPNRRPLIPVNNASGIPPGTLP</sequence>
<dbReference type="AlphaFoldDB" id="A0A517SL55"/>
<accession>A0A517SL55</accession>
<dbReference type="SUPFAM" id="SSF50494">
    <property type="entry name" value="Trypsin-like serine proteases"/>
    <property type="match status" value="1"/>
</dbReference>
<feature type="region of interest" description="Disordered" evidence="1">
    <location>
        <begin position="243"/>
        <end position="293"/>
    </location>
</feature>
<feature type="compositionally biased region" description="Polar residues" evidence="1">
    <location>
        <begin position="271"/>
        <end position="286"/>
    </location>
</feature>
<dbReference type="RefSeq" id="WP_145034277.1">
    <property type="nucleotide sequence ID" value="NZ_CP036271.1"/>
</dbReference>
<reference evidence="3 4" key="1">
    <citation type="submission" date="2019-02" db="EMBL/GenBank/DDBJ databases">
        <title>Deep-cultivation of Planctomycetes and their phenomic and genomic characterization uncovers novel biology.</title>
        <authorList>
            <person name="Wiegand S."/>
            <person name="Jogler M."/>
            <person name="Boedeker C."/>
            <person name="Pinto D."/>
            <person name="Vollmers J."/>
            <person name="Rivas-Marin E."/>
            <person name="Kohn T."/>
            <person name="Peeters S.H."/>
            <person name="Heuer A."/>
            <person name="Rast P."/>
            <person name="Oberbeckmann S."/>
            <person name="Bunk B."/>
            <person name="Jeske O."/>
            <person name="Meyerdierks A."/>
            <person name="Storesund J.E."/>
            <person name="Kallscheuer N."/>
            <person name="Luecker S."/>
            <person name="Lage O.M."/>
            <person name="Pohl T."/>
            <person name="Merkel B.J."/>
            <person name="Hornburger P."/>
            <person name="Mueller R.-W."/>
            <person name="Bruemmer F."/>
            <person name="Labrenz M."/>
            <person name="Spormann A.M."/>
            <person name="Op den Camp H."/>
            <person name="Overmann J."/>
            <person name="Amann R."/>
            <person name="Jetten M.S.M."/>
            <person name="Mascher T."/>
            <person name="Medema M.H."/>
            <person name="Devos D.P."/>
            <person name="Kaster A.-K."/>
            <person name="Ovreas L."/>
            <person name="Rohde M."/>
            <person name="Galperin M.Y."/>
            <person name="Jogler C."/>
        </authorList>
    </citation>
    <scope>NUCLEOTIDE SEQUENCE [LARGE SCALE GENOMIC DNA]</scope>
    <source>
        <strain evidence="3 4">Pan44</strain>
    </source>
</reference>
<feature type="chain" id="PRO_5022179881" description="Trypsin" evidence="2">
    <location>
        <begin position="25"/>
        <end position="627"/>
    </location>
</feature>
<dbReference type="InParanoid" id="A0A517SL55"/>
<name>A0A517SL55_9PLAN</name>
<dbReference type="KEGG" id="ccos:Pan44_49250"/>
<proteinExistence type="predicted"/>
<gene>
    <name evidence="3" type="ORF">Pan44_49250</name>
</gene>
<feature type="region of interest" description="Disordered" evidence="1">
    <location>
        <begin position="608"/>
        <end position="627"/>
    </location>
</feature>
<evidence type="ECO:0000313" key="4">
    <source>
        <dbReference type="Proteomes" id="UP000315700"/>
    </source>
</evidence>
<evidence type="ECO:0000256" key="2">
    <source>
        <dbReference type="SAM" id="SignalP"/>
    </source>
</evidence>
<dbReference type="OrthoDB" id="291346at2"/>
<evidence type="ECO:0008006" key="5">
    <source>
        <dbReference type="Google" id="ProtNLM"/>
    </source>
</evidence>
<organism evidence="3 4">
    <name type="scientific">Caulifigura coniformis</name>
    <dbReference type="NCBI Taxonomy" id="2527983"/>
    <lineage>
        <taxon>Bacteria</taxon>
        <taxon>Pseudomonadati</taxon>
        <taxon>Planctomycetota</taxon>
        <taxon>Planctomycetia</taxon>
        <taxon>Planctomycetales</taxon>
        <taxon>Planctomycetaceae</taxon>
        <taxon>Caulifigura</taxon>
    </lineage>
</organism>